<gene>
    <name evidence="3" type="ORF">N0V93_008669</name>
</gene>
<evidence type="ECO:0000256" key="1">
    <source>
        <dbReference type="SAM" id="Coils"/>
    </source>
</evidence>
<reference evidence="3" key="1">
    <citation type="submission" date="2022-10" db="EMBL/GenBank/DDBJ databases">
        <title>Tapping the CABI collections for fungal endophytes: first genome assemblies for Collariella, Neodidymelliopsis, Ascochyta clinopodiicola, Didymella pomorum, Didymosphaeria variabile, Neocosmospora piperis and Neocucurbitaria cava.</title>
        <authorList>
            <person name="Hill R."/>
        </authorList>
    </citation>
    <scope>NUCLEOTIDE SEQUENCE</scope>
    <source>
        <strain evidence="3">IMI 355082</strain>
    </source>
</reference>
<dbReference type="EMBL" id="JAPEVB010000005">
    <property type="protein sequence ID" value="KAJ4388064.1"/>
    <property type="molecule type" value="Genomic_DNA"/>
</dbReference>
<feature type="compositionally biased region" description="Polar residues" evidence="2">
    <location>
        <begin position="876"/>
        <end position="888"/>
    </location>
</feature>
<feature type="compositionally biased region" description="Basic residues" evidence="2">
    <location>
        <begin position="1114"/>
        <end position="1131"/>
    </location>
</feature>
<protein>
    <submittedName>
        <fullName evidence="3">Uncharacterized protein</fullName>
    </submittedName>
</protein>
<keyword evidence="4" id="KW-1185">Reference proteome</keyword>
<feature type="region of interest" description="Disordered" evidence="2">
    <location>
        <begin position="949"/>
        <end position="987"/>
    </location>
</feature>
<feature type="region of interest" description="Disordered" evidence="2">
    <location>
        <begin position="70"/>
        <end position="94"/>
    </location>
</feature>
<dbReference type="AlphaFoldDB" id="A0A9W8YNG8"/>
<evidence type="ECO:0000313" key="3">
    <source>
        <dbReference type="EMBL" id="KAJ4388064.1"/>
    </source>
</evidence>
<feature type="coiled-coil region" evidence="1">
    <location>
        <begin position="680"/>
        <end position="714"/>
    </location>
</feature>
<evidence type="ECO:0000256" key="2">
    <source>
        <dbReference type="SAM" id="MobiDB-lite"/>
    </source>
</evidence>
<feature type="region of interest" description="Disordered" evidence="2">
    <location>
        <begin position="504"/>
        <end position="524"/>
    </location>
</feature>
<feature type="coiled-coil region" evidence="1">
    <location>
        <begin position="802"/>
        <end position="836"/>
    </location>
</feature>
<dbReference type="OrthoDB" id="5223045at2759"/>
<dbReference type="Proteomes" id="UP001140453">
    <property type="component" value="Unassembled WGS sequence"/>
</dbReference>
<evidence type="ECO:0000313" key="4">
    <source>
        <dbReference type="Proteomes" id="UP001140453"/>
    </source>
</evidence>
<feature type="compositionally biased region" description="Low complexity" evidence="2">
    <location>
        <begin position="964"/>
        <end position="980"/>
    </location>
</feature>
<sequence>MGMNTASRSGQLCPRCAHRPHVPERVHPQPLLTAIPDLLSMSKQVIDNTVGLVLDPWSWRARLVGSPPTLRKHGDESFQIEPSHKACPSESTKVSVGKRGKKTVQFVEPDHKKNGFSQAECVKSPAGPAKLELYEVVSPAGDIPRVINVNYDTNTNRWCIDESGTFPEREDPVAIICSKSALKAIEEYDTSIVRASTSGGSTSKPQFQVNRLPHYGVVKIFNGELAQLKASSHDLFHIGNLENFLLHTQQDPQRATSANEMQYMKHWLIELSQLRNMLSNPDIGRRCNSAFSELVRRGFVEKVTLQLWGADDPKPEASSDIETLNWITWVKMYKEKIPETLRRDLDQALVFFFAEAVVPSPWSLALKPEISIMSHKANTSGITTKARVTDDLKYSNVSLWSAPSHADSNPPKTLGKAGLNDTPTSTQQFVHASSPHPYPRPLEPTLPDALVARMLASGPSKLVRNVRTRPSLPTNARLGDAVASEKRVVSAYKLSDKVSLDSAKSVPPLGFSSPTIRSDESVASSNLTDNNVLGEEAASITDAQAPAKVDYGRETGGLVKPSECPTDATLKPQPYVKGAVAPIKRDVPSPVAGTSASEREQMYLGDPGVIDSRMRAAEIRSRATKSWTTALLQFGRNNEDAAPPVLDVDATGVDYPEFSYQLDEALDAEQRLARSVSSTQNELSKRREEWAKELERLHNESQLKRELRKELAKEWALLDGIDNRPQGLGLKTTDMVQDALRYFKLDDGLAQIEGISDKGCIQPVENNRLSTNDDNAVKAEVGKCKRQLDMANEAVMYARRMLDTANKQARETKDRKDQKLKELEKMKEDLVQLKNSLYSYAEGDQVQADVLCTVDCPEALFKDDFVWKRKGEPHSVPNQGAEAQTGGNPEQPMPTSLAPDDGSAGIRRSTPQQSNGGINGLRVTRNTPLTNDCQTSLLADARPCDTSNHDLLTPNNYDHPALRAGPPNGNNGGDSSPANGKVDTGSNHVVNRASSQADSDASREKIKFADTNGIPTVNEIAPNGFPRNSLPMDGTLTSGPKDCDDVCVADPEEIPNGAKIAVAEHLSKDILAAGPGDSDHSVIVASPEKLSSEVAVAGSECFVNNVRRSPSSPGKKKGATRKKGIPVKKGK</sequence>
<accession>A0A9W8YNG8</accession>
<proteinExistence type="predicted"/>
<keyword evidence="1" id="KW-0175">Coiled coil</keyword>
<comment type="caution">
    <text evidence="3">The sequence shown here is derived from an EMBL/GenBank/DDBJ whole genome shotgun (WGS) entry which is preliminary data.</text>
</comment>
<feature type="region of interest" description="Disordered" evidence="2">
    <location>
        <begin position="871"/>
        <end position="928"/>
    </location>
</feature>
<feature type="region of interest" description="Disordered" evidence="2">
    <location>
        <begin position="1105"/>
        <end position="1131"/>
    </location>
</feature>
<organism evidence="3 4">
    <name type="scientific">Gnomoniopsis smithogilvyi</name>
    <dbReference type="NCBI Taxonomy" id="1191159"/>
    <lineage>
        <taxon>Eukaryota</taxon>
        <taxon>Fungi</taxon>
        <taxon>Dikarya</taxon>
        <taxon>Ascomycota</taxon>
        <taxon>Pezizomycotina</taxon>
        <taxon>Sordariomycetes</taxon>
        <taxon>Sordariomycetidae</taxon>
        <taxon>Diaporthales</taxon>
        <taxon>Gnomoniaceae</taxon>
        <taxon>Gnomoniopsis</taxon>
    </lineage>
</organism>
<feature type="compositionally biased region" description="Polar residues" evidence="2">
    <location>
        <begin position="512"/>
        <end position="524"/>
    </location>
</feature>
<name>A0A9W8YNG8_9PEZI</name>